<feature type="non-terminal residue" evidence="3">
    <location>
        <position position="1"/>
    </location>
</feature>
<dbReference type="PANTHER" id="PTHR43205">
    <property type="entry name" value="PROSTAGLANDIN REDUCTASE"/>
    <property type="match status" value="1"/>
</dbReference>
<dbReference type="OrthoDB" id="809632at2759"/>
<name>A0A8S0VFS3_OLEEU</name>
<dbReference type="Gene3D" id="2.40.70.10">
    <property type="entry name" value="Acid Proteases"/>
    <property type="match status" value="1"/>
</dbReference>
<comment type="caution">
    <text evidence="3">The sequence shown here is derived from an EMBL/GenBank/DDBJ whole genome shotgun (WGS) entry which is preliminary data.</text>
</comment>
<organism evidence="3 4">
    <name type="scientific">Olea europaea subsp. europaea</name>
    <dbReference type="NCBI Taxonomy" id="158383"/>
    <lineage>
        <taxon>Eukaryota</taxon>
        <taxon>Viridiplantae</taxon>
        <taxon>Streptophyta</taxon>
        <taxon>Embryophyta</taxon>
        <taxon>Tracheophyta</taxon>
        <taxon>Spermatophyta</taxon>
        <taxon>Magnoliopsida</taxon>
        <taxon>eudicotyledons</taxon>
        <taxon>Gunneridae</taxon>
        <taxon>Pentapetalae</taxon>
        <taxon>asterids</taxon>
        <taxon>lamiids</taxon>
        <taxon>Lamiales</taxon>
        <taxon>Oleaceae</taxon>
        <taxon>Oleeae</taxon>
        <taxon>Olea</taxon>
    </lineage>
</organism>
<keyword evidence="4" id="KW-1185">Reference proteome</keyword>
<reference evidence="3 4" key="1">
    <citation type="submission" date="2019-12" db="EMBL/GenBank/DDBJ databases">
        <authorList>
            <person name="Alioto T."/>
            <person name="Alioto T."/>
            <person name="Gomez Garrido J."/>
        </authorList>
    </citation>
    <scope>NUCLEOTIDE SEQUENCE [LARGE SCALE GENOMIC DNA]</scope>
</reference>
<dbReference type="PANTHER" id="PTHR43205:SF7">
    <property type="entry name" value="PROSTAGLANDIN REDUCTASE 1"/>
    <property type="match status" value="1"/>
</dbReference>
<dbReference type="GO" id="GO:0032440">
    <property type="term" value="F:2-alkenal reductase [NAD(P)H] activity"/>
    <property type="evidence" value="ECO:0007669"/>
    <property type="project" value="TreeGrafter"/>
</dbReference>
<dbReference type="Proteomes" id="UP000594638">
    <property type="component" value="Unassembled WGS sequence"/>
</dbReference>
<evidence type="ECO:0000259" key="2">
    <source>
        <dbReference type="Pfam" id="PF16884"/>
    </source>
</evidence>
<protein>
    <submittedName>
        <fullName evidence="3">2-alkenal reductase (NADP(+)-dependent)-like</fullName>
    </submittedName>
</protein>
<dbReference type="Pfam" id="PF16884">
    <property type="entry name" value="ADH_N_2"/>
    <property type="match status" value="1"/>
</dbReference>
<dbReference type="SUPFAM" id="SSF50129">
    <property type="entry name" value="GroES-like"/>
    <property type="match status" value="1"/>
</dbReference>
<dbReference type="Gene3D" id="3.90.180.10">
    <property type="entry name" value="Medium-chain alcohol dehydrogenases, catalytic domain"/>
    <property type="match status" value="1"/>
</dbReference>
<dbReference type="InterPro" id="IPR045010">
    <property type="entry name" value="MDR_fam"/>
</dbReference>
<keyword evidence="1" id="KW-0560">Oxidoreductase</keyword>
<proteinExistence type="predicted"/>
<dbReference type="InterPro" id="IPR011032">
    <property type="entry name" value="GroES-like_sf"/>
</dbReference>
<sequence length="257" mass="28693">MGSEEVGNRQIILNDYIKGFPKESDMSLKTSSIKLKVPADSPNAIMVKNLYLSCDPYMRNRMQKTEGSYVEPFTPGTPIVGYGVSKVVDSAHLNFKVGDLVWGMTGWEEYSLIKDPETLIKIRHTDVPLSYYTGILGSYIFKDLCTVKRKHRVKKTAFFTEQVSMVIEKNVLAKYKDPGCPTMSCTIGNHEFAQALLNLGASVNIMPYAIYSALGLGEIKPTSMILQLAYRSTIKPKGVVEDVLVQIDNFLLSRGFL</sequence>
<dbReference type="InterPro" id="IPR041694">
    <property type="entry name" value="ADH_N_2"/>
</dbReference>
<evidence type="ECO:0000256" key="1">
    <source>
        <dbReference type="ARBA" id="ARBA00023002"/>
    </source>
</evidence>
<dbReference type="Gramene" id="OE9A102009T1">
    <property type="protein sequence ID" value="OE9A102009C1"/>
    <property type="gene ID" value="OE9A102009"/>
</dbReference>
<evidence type="ECO:0000313" key="4">
    <source>
        <dbReference type="Proteomes" id="UP000594638"/>
    </source>
</evidence>
<dbReference type="AlphaFoldDB" id="A0A8S0VFS3"/>
<accession>A0A8S0VFS3</accession>
<evidence type="ECO:0000313" key="3">
    <source>
        <dbReference type="EMBL" id="CAA3028492.1"/>
    </source>
</evidence>
<dbReference type="EMBL" id="CACTIH010009257">
    <property type="protein sequence ID" value="CAA3028492.1"/>
    <property type="molecule type" value="Genomic_DNA"/>
</dbReference>
<gene>
    <name evidence="3" type="ORF">OLEA9_A102009</name>
</gene>
<feature type="domain" description="Oxidoreductase N-terminal" evidence="2">
    <location>
        <begin position="9"/>
        <end position="120"/>
    </location>
</feature>
<dbReference type="InterPro" id="IPR021109">
    <property type="entry name" value="Peptidase_aspartic_dom_sf"/>
</dbReference>